<dbReference type="InterPro" id="IPR038577">
    <property type="entry name" value="GT10-like_C_sf"/>
</dbReference>
<reference evidence="17" key="1">
    <citation type="submission" date="2016-06" db="UniProtKB">
        <authorList>
            <consortium name="WormBaseParasite"/>
        </authorList>
    </citation>
    <scope>IDENTIFICATION</scope>
</reference>
<evidence type="ECO:0000256" key="2">
    <source>
        <dbReference type="ARBA" id="ARBA00004922"/>
    </source>
</evidence>
<evidence type="ECO:0000256" key="6">
    <source>
        <dbReference type="ARBA" id="ARBA00022692"/>
    </source>
</evidence>
<organism evidence="17">
    <name type="scientific">Soboliphyme baturini</name>
    <dbReference type="NCBI Taxonomy" id="241478"/>
    <lineage>
        <taxon>Eukaryota</taxon>
        <taxon>Metazoa</taxon>
        <taxon>Ecdysozoa</taxon>
        <taxon>Nematoda</taxon>
        <taxon>Enoplea</taxon>
        <taxon>Dorylaimia</taxon>
        <taxon>Dioctophymatida</taxon>
        <taxon>Dioctophymatoidea</taxon>
        <taxon>Soboliphymatidae</taxon>
        <taxon>Soboliphyme</taxon>
    </lineage>
</organism>
<feature type="domain" description="Fucosyltransferase C-terminal" evidence="13">
    <location>
        <begin position="176"/>
        <end position="353"/>
    </location>
</feature>
<feature type="transmembrane region" description="Helical" evidence="12">
    <location>
        <begin position="12"/>
        <end position="30"/>
    </location>
</feature>
<evidence type="ECO:0000313" key="16">
    <source>
        <dbReference type="Proteomes" id="UP000270296"/>
    </source>
</evidence>
<comment type="pathway">
    <text evidence="2">Protein modification; protein glycosylation.</text>
</comment>
<dbReference type="WBParaSite" id="SBAD_0000324201-mRNA-1">
    <property type="protein sequence ID" value="SBAD_0000324201-mRNA-1"/>
    <property type="gene ID" value="SBAD_0000324201"/>
</dbReference>
<dbReference type="Proteomes" id="UP000270296">
    <property type="component" value="Unassembled WGS sequence"/>
</dbReference>
<dbReference type="SUPFAM" id="SSF53756">
    <property type="entry name" value="UDP-Glycosyltransferase/glycogen phosphorylase"/>
    <property type="match status" value="1"/>
</dbReference>
<evidence type="ECO:0000256" key="11">
    <source>
        <dbReference type="ARBA" id="ARBA00023180"/>
    </source>
</evidence>
<keyword evidence="5 12" id="KW-0808">Transferase</keyword>
<feature type="domain" description="Fucosyltransferase N-terminal" evidence="14">
    <location>
        <begin position="47"/>
        <end position="152"/>
    </location>
</feature>
<dbReference type="GO" id="GO:0008417">
    <property type="term" value="F:fucosyltransferase activity"/>
    <property type="evidence" value="ECO:0007669"/>
    <property type="project" value="InterPro"/>
</dbReference>
<dbReference type="AlphaFoldDB" id="A0A183IHK1"/>
<keyword evidence="10 12" id="KW-0472">Membrane</keyword>
<dbReference type="PANTHER" id="PTHR48438">
    <property type="entry name" value="ALPHA-(1,3)-FUCOSYLTRANSFERASE C-RELATED"/>
    <property type="match status" value="1"/>
</dbReference>
<dbReference type="UniPathway" id="UPA00378"/>
<protein>
    <recommendedName>
        <fullName evidence="12">Fucosyltransferase</fullName>
        <ecNumber evidence="12">2.4.1.-</ecNumber>
    </recommendedName>
</protein>
<dbReference type="InterPro" id="IPR055270">
    <property type="entry name" value="Glyco_tran_10_C"/>
</dbReference>
<evidence type="ECO:0000256" key="9">
    <source>
        <dbReference type="ARBA" id="ARBA00023034"/>
    </source>
</evidence>
<sequence length="374" mass="43329">MTSFVLLRSYNLLILVSLLVWTYYLGSVVYKSNPFRSFVPLERKGVATILGWTSLFEDSIESIFGSSLAHCPLVDCVVTNNRTMLNKSHAVFFHERDFSRSDLPHDRFPWQYFVIANWEAPPYLGRTTSSIVDNYFNLTVTYRRSSDIFIPFFSFDESHDTGKQLQTDDALMKMAKHKTKFVAWFVSNCNTPSKREYYVKELQKHIPVDIYGKCGPLHCPRYSENCSQLLKDDYRFYLAFENAICLDYTTEKALTALSNDVVPIVLSRSVARALLQDNSFIAVDDFASPKLLAEFLYKLAENPSEYIKFFRFKRKYTATKHELIIKSVCEICQLISNPQRSSIPRYTKNFQEWFLRDSNCSSVALPNDTSLHSQ</sequence>
<comment type="similarity">
    <text evidence="3 12">Belongs to the glycosyltransferase 10 family.</text>
</comment>
<keyword evidence="4 12" id="KW-0328">Glycosyltransferase</keyword>
<evidence type="ECO:0000259" key="13">
    <source>
        <dbReference type="Pfam" id="PF00852"/>
    </source>
</evidence>
<name>A0A183IHK1_9BILA</name>
<dbReference type="InterPro" id="IPR031481">
    <property type="entry name" value="Glyco_tran_10_N"/>
</dbReference>
<dbReference type="PANTHER" id="PTHR48438:SF1">
    <property type="entry name" value="ALPHA-(1,3)-FUCOSYLTRANSFERASE C-RELATED"/>
    <property type="match status" value="1"/>
</dbReference>
<keyword evidence="9 12" id="KW-0333">Golgi apparatus</keyword>
<keyword evidence="7" id="KW-0735">Signal-anchor</keyword>
<accession>A0A183IHK1</accession>
<comment type="subcellular location">
    <subcellularLocation>
        <location evidence="1 12">Golgi apparatus</location>
        <location evidence="1 12">Golgi stack membrane</location>
        <topology evidence="1 12">Single-pass type II membrane protein</topology>
    </subcellularLocation>
</comment>
<evidence type="ECO:0000256" key="3">
    <source>
        <dbReference type="ARBA" id="ARBA00008919"/>
    </source>
</evidence>
<reference evidence="15 16" key="2">
    <citation type="submission" date="2018-11" db="EMBL/GenBank/DDBJ databases">
        <authorList>
            <consortium name="Pathogen Informatics"/>
        </authorList>
    </citation>
    <scope>NUCLEOTIDE SEQUENCE [LARGE SCALE GENOMIC DNA]</scope>
</reference>
<evidence type="ECO:0000313" key="17">
    <source>
        <dbReference type="WBParaSite" id="SBAD_0000324201-mRNA-1"/>
    </source>
</evidence>
<gene>
    <name evidence="15" type="ORF">SBAD_LOCUS3096</name>
</gene>
<evidence type="ECO:0000256" key="10">
    <source>
        <dbReference type="ARBA" id="ARBA00023136"/>
    </source>
</evidence>
<evidence type="ECO:0000256" key="12">
    <source>
        <dbReference type="RuleBase" id="RU003832"/>
    </source>
</evidence>
<dbReference type="Pfam" id="PF00852">
    <property type="entry name" value="Glyco_transf_10"/>
    <property type="match status" value="1"/>
</dbReference>
<evidence type="ECO:0000313" key="15">
    <source>
        <dbReference type="EMBL" id="VDO99986.1"/>
    </source>
</evidence>
<dbReference type="Pfam" id="PF17039">
    <property type="entry name" value="Glyco_tran_10_N"/>
    <property type="match status" value="1"/>
</dbReference>
<dbReference type="FunFam" id="3.40.50.11660:FF:000004">
    <property type="entry name" value="Glycoprotein 3-alpha-L-fucosyltransferase A"/>
    <property type="match status" value="1"/>
</dbReference>
<dbReference type="EMBL" id="UZAM01007567">
    <property type="protein sequence ID" value="VDO99986.1"/>
    <property type="molecule type" value="Genomic_DNA"/>
</dbReference>
<evidence type="ECO:0000256" key="4">
    <source>
        <dbReference type="ARBA" id="ARBA00022676"/>
    </source>
</evidence>
<keyword evidence="16" id="KW-1185">Reference proteome</keyword>
<evidence type="ECO:0000259" key="14">
    <source>
        <dbReference type="Pfam" id="PF17039"/>
    </source>
</evidence>
<proteinExistence type="inferred from homology"/>
<dbReference type="GO" id="GO:0032580">
    <property type="term" value="C:Golgi cisterna membrane"/>
    <property type="evidence" value="ECO:0007669"/>
    <property type="project" value="UniProtKB-SubCell"/>
</dbReference>
<dbReference type="Gene3D" id="3.40.50.11660">
    <property type="entry name" value="Glycosyl transferase family 10, C-terminal domain"/>
    <property type="match status" value="1"/>
</dbReference>
<evidence type="ECO:0000256" key="1">
    <source>
        <dbReference type="ARBA" id="ARBA00004447"/>
    </source>
</evidence>
<keyword evidence="11" id="KW-0325">Glycoprotein</keyword>
<keyword evidence="6 12" id="KW-0812">Transmembrane</keyword>
<dbReference type="EC" id="2.4.1.-" evidence="12"/>
<keyword evidence="8 12" id="KW-1133">Transmembrane helix</keyword>
<evidence type="ECO:0000256" key="7">
    <source>
        <dbReference type="ARBA" id="ARBA00022968"/>
    </source>
</evidence>
<evidence type="ECO:0000256" key="5">
    <source>
        <dbReference type="ARBA" id="ARBA00022679"/>
    </source>
</evidence>
<dbReference type="InterPro" id="IPR001503">
    <property type="entry name" value="Glyco_trans_10"/>
</dbReference>
<evidence type="ECO:0000256" key="8">
    <source>
        <dbReference type="ARBA" id="ARBA00022989"/>
    </source>
</evidence>
<dbReference type="OrthoDB" id="427096at2759"/>